<dbReference type="PANTHER" id="PTHR36983">
    <property type="entry name" value="DNAJ HOMOLOG SUBFAMILY C MEMBER 13"/>
    <property type="match status" value="1"/>
</dbReference>
<dbReference type="EMBL" id="HBUF01216926">
    <property type="protein sequence ID" value="CAG6667634.1"/>
    <property type="molecule type" value="Transcribed_RNA"/>
</dbReference>
<dbReference type="InterPro" id="IPR025640">
    <property type="entry name" value="GYF_2"/>
</dbReference>
<dbReference type="Pfam" id="PF14237">
    <property type="entry name" value="GYF_2"/>
    <property type="match status" value="1"/>
</dbReference>
<dbReference type="SMART" id="SM00271">
    <property type="entry name" value="DnaJ"/>
    <property type="match status" value="1"/>
</dbReference>
<dbReference type="AlphaFoldDB" id="A0A8D8SHS8"/>
<dbReference type="SUPFAM" id="SSF46565">
    <property type="entry name" value="Chaperone J-domain"/>
    <property type="match status" value="1"/>
</dbReference>
<dbReference type="PROSITE" id="PS50076">
    <property type="entry name" value="DNAJ_2"/>
    <property type="match status" value="1"/>
</dbReference>
<dbReference type="SUPFAM" id="SSF48371">
    <property type="entry name" value="ARM repeat"/>
    <property type="match status" value="1"/>
</dbReference>
<dbReference type="PANTHER" id="PTHR36983:SF2">
    <property type="entry name" value="DNAJ HOMOLOG SUBFAMILY C MEMBER 13"/>
    <property type="match status" value="1"/>
</dbReference>
<evidence type="ECO:0000313" key="2">
    <source>
        <dbReference type="EMBL" id="CAG6667634.1"/>
    </source>
</evidence>
<dbReference type="InterPro" id="IPR016024">
    <property type="entry name" value="ARM-type_fold"/>
</dbReference>
<dbReference type="InterPro" id="IPR044978">
    <property type="entry name" value="GRV2/DNAJC13"/>
</dbReference>
<dbReference type="FunFam" id="1.10.287.110:FF:000007">
    <property type="entry name" value="DnaJ (Hsp40) homolog, subfamily C, member 13"/>
    <property type="match status" value="1"/>
</dbReference>
<feature type="domain" description="J" evidence="1">
    <location>
        <begin position="478"/>
        <end position="534"/>
    </location>
</feature>
<dbReference type="GO" id="GO:0007032">
    <property type="term" value="P:endosome organization"/>
    <property type="evidence" value="ECO:0007669"/>
    <property type="project" value="InterPro"/>
</dbReference>
<dbReference type="Pfam" id="PF00226">
    <property type="entry name" value="DnaJ"/>
    <property type="match status" value="1"/>
</dbReference>
<accession>A0A8D8SHS8</accession>
<dbReference type="InterPro" id="IPR036869">
    <property type="entry name" value="J_dom_sf"/>
</dbReference>
<organism evidence="2">
    <name type="scientific">Cacopsylla melanoneura</name>
    <dbReference type="NCBI Taxonomy" id="428564"/>
    <lineage>
        <taxon>Eukaryota</taxon>
        <taxon>Metazoa</taxon>
        <taxon>Ecdysozoa</taxon>
        <taxon>Arthropoda</taxon>
        <taxon>Hexapoda</taxon>
        <taxon>Insecta</taxon>
        <taxon>Pterygota</taxon>
        <taxon>Neoptera</taxon>
        <taxon>Paraneoptera</taxon>
        <taxon>Hemiptera</taxon>
        <taxon>Sternorrhyncha</taxon>
        <taxon>Psylloidea</taxon>
        <taxon>Psyllidae</taxon>
        <taxon>Psyllinae</taxon>
        <taxon>Cacopsylla</taxon>
    </lineage>
</organism>
<reference evidence="2" key="1">
    <citation type="submission" date="2021-05" db="EMBL/GenBank/DDBJ databases">
        <authorList>
            <person name="Alioto T."/>
            <person name="Alioto T."/>
            <person name="Gomez Garrido J."/>
        </authorList>
    </citation>
    <scope>NUCLEOTIDE SEQUENCE</scope>
</reference>
<protein>
    <submittedName>
        <fullName evidence="2">DnaJ homolog subfamily C member 13</fullName>
    </submittedName>
</protein>
<dbReference type="CDD" id="cd06257">
    <property type="entry name" value="DnaJ"/>
    <property type="match status" value="1"/>
</dbReference>
<sequence>MCIDGYYLRILLESSSQDLGIRSPLTFFNNLYHRFLLTQRLDMKCQCLQAMSIVYNQYSEVIGLFPDIRYIIVMLSRTQDKLERDRLLIFLDKLLSYKENIKIFLDENGISVLVDLVTLAHLHVTRARHVIQSNVLEAAAGANNALEDQEKEWYYGTSEQSKGPVSFGQMKQLWAAGELNPKTKVWAHGMEGWKSLHQVTQLKWTLVAKNSGGVMNETELSSLILSMLIKITRCYPTRDEDGAVIWPLPKVKRCLSQATVLPHLVQLLLTFDPGLVELVATLLCEIVVDNALARKLYLTGVFFFILMYTGSNVLPIARFLQLTHTAQAFMSDTLTSSDLMKRSILGPLLPEAMLYYLENHGADKFAQIFLGEFDTPEAIWSGDMRRHLIGKIAAHLADFTPRLAGNNRAVYQFCGIPAVRYPQLESEMFVNVFYLRHLCDATRFPDWPISHPVQLLKEVLEAWTSEVERKPPEMTADDAYQSLGLTRGSHHEENVVRKAYYKIASQYHPDKNPGGRDIFVRANKAYDFLCSRTCWENNEPNPNNIVLVLRTQSILFHRYSEELSGYKYAGYRQLIATIRAETSDENETLFSSAGSLLGAAVELAYHTVQCSALNAQELNNEGGFQCLHVAFTRCLSVLTHSLSGSEMPVQVCSYVAKCYTVAAQFTGCRVTFCSMSPSLLSDLAYTLRSCLSSSSCELIYVTKPVLEPPIRPSVHATLLSDIRY</sequence>
<dbReference type="Gene3D" id="1.10.287.110">
    <property type="entry name" value="DnaJ domain"/>
    <property type="match status" value="1"/>
</dbReference>
<dbReference type="InterPro" id="IPR001623">
    <property type="entry name" value="DnaJ_domain"/>
</dbReference>
<proteinExistence type="predicted"/>
<dbReference type="GO" id="GO:0006898">
    <property type="term" value="P:receptor-mediated endocytosis"/>
    <property type="evidence" value="ECO:0007669"/>
    <property type="project" value="TreeGrafter"/>
</dbReference>
<evidence type="ECO:0000259" key="1">
    <source>
        <dbReference type="PROSITE" id="PS50076"/>
    </source>
</evidence>
<dbReference type="GO" id="GO:0010008">
    <property type="term" value="C:endosome membrane"/>
    <property type="evidence" value="ECO:0007669"/>
    <property type="project" value="TreeGrafter"/>
</dbReference>
<name>A0A8D8SHS8_9HEMI</name>
<dbReference type="GO" id="GO:2000641">
    <property type="term" value="P:regulation of early endosome to late endosome transport"/>
    <property type="evidence" value="ECO:0007669"/>
    <property type="project" value="InterPro"/>
</dbReference>